<name>E2AS60_CAMFO</name>
<accession>E2AS60</accession>
<dbReference type="InParanoid" id="E2AS60"/>
<keyword evidence="2" id="KW-1185">Reference proteome</keyword>
<dbReference type="PANTHER" id="PTHR33053">
    <property type="entry name" value="PROTEIN, PUTATIVE-RELATED"/>
    <property type="match status" value="1"/>
</dbReference>
<dbReference type="OMA" id="PKTHEIC"/>
<feature type="non-terminal residue" evidence="1">
    <location>
        <position position="575"/>
    </location>
</feature>
<reference evidence="1 2" key="1">
    <citation type="journal article" date="2010" name="Science">
        <title>Genomic comparison of the ants Camponotus floridanus and Harpegnathos saltator.</title>
        <authorList>
            <person name="Bonasio R."/>
            <person name="Zhang G."/>
            <person name="Ye C."/>
            <person name="Mutti N.S."/>
            <person name="Fang X."/>
            <person name="Qin N."/>
            <person name="Donahue G."/>
            <person name="Yang P."/>
            <person name="Li Q."/>
            <person name="Li C."/>
            <person name="Zhang P."/>
            <person name="Huang Z."/>
            <person name="Berger S.L."/>
            <person name="Reinberg D."/>
            <person name="Wang J."/>
            <person name="Liebig J."/>
        </authorList>
    </citation>
    <scope>NUCLEOTIDE SEQUENCE [LARGE SCALE GENOMIC DNA]</scope>
    <source>
        <strain evidence="2">C129</strain>
    </source>
</reference>
<dbReference type="OrthoDB" id="10028922at2759"/>
<gene>
    <name evidence="1" type="ORF">EAG_07883</name>
</gene>
<proteinExistence type="predicted"/>
<dbReference type="EMBL" id="GL442226">
    <property type="protein sequence ID" value="EFN63728.1"/>
    <property type="molecule type" value="Genomic_DNA"/>
</dbReference>
<protein>
    <submittedName>
        <fullName evidence="1">Uncharacterized protein</fullName>
    </submittedName>
</protein>
<organism evidence="2">
    <name type="scientific">Camponotus floridanus</name>
    <name type="common">Florida carpenter ant</name>
    <dbReference type="NCBI Taxonomy" id="104421"/>
    <lineage>
        <taxon>Eukaryota</taxon>
        <taxon>Metazoa</taxon>
        <taxon>Ecdysozoa</taxon>
        <taxon>Arthropoda</taxon>
        <taxon>Hexapoda</taxon>
        <taxon>Insecta</taxon>
        <taxon>Pterygota</taxon>
        <taxon>Neoptera</taxon>
        <taxon>Endopterygota</taxon>
        <taxon>Hymenoptera</taxon>
        <taxon>Apocrita</taxon>
        <taxon>Aculeata</taxon>
        <taxon>Formicoidea</taxon>
        <taxon>Formicidae</taxon>
        <taxon>Formicinae</taxon>
        <taxon>Camponotus</taxon>
    </lineage>
</organism>
<feature type="non-terminal residue" evidence="1">
    <location>
        <position position="1"/>
    </location>
</feature>
<sequence>WGIENHVSHSAISSLLKILVKYGHDLHIDARTLFQTPKQVDIIEMTPGKYYHAGLGDSLKKSIRKHYCRNNLPSQININVNIDGLPLTKSSGSQLWPILGSIVADFYTEPFIIGVYHGFEKPKCCNTFLKYFKDDCLEVFQTGIVEYGKKITVKLNVFICDAPAKSFIKGTKGHNAYFGCGNCIQEGDYIENRVTYPEINAMLRSDESFKLRKQEEHHKITSNLEDLNIGMITQFPLDYMHLVLLLGVMKKLVQFWIKGKHNVRMVATQITLTSTSLLAMSLFLPKEFARKPRKLDEVDRFKATELRQLLLYTGPVIFFKKLSRDKYIHFLSLSIAIRILCSKEYCVQMLDYAHSLLLYFVENYGTLYGRQYISYNVHNLIHLCYYVKLWGVLDKFSAFKFENYMQKIKSCLINLACFENYMQKIKSKIRSSSRPLKQLVNRCKEEDNLNITNVEKNYTIPKVHIINGRKIIKSVQCKGFYLSTRIADNCCLLLDGTTISLKKIYFKNKQIYIIGKKYSNIKSFFHIPCNSLNIGIKKINELQYELITVPLSDIKSKCVKLPLCDEEDVVLSLLH</sequence>
<dbReference type="Proteomes" id="UP000000311">
    <property type="component" value="Unassembled WGS sequence"/>
</dbReference>
<dbReference type="AlphaFoldDB" id="E2AS60"/>
<evidence type="ECO:0000313" key="2">
    <source>
        <dbReference type="Proteomes" id="UP000000311"/>
    </source>
</evidence>
<evidence type="ECO:0000313" key="1">
    <source>
        <dbReference type="EMBL" id="EFN63728.1"/>
    </source>
</evidence>